<dbReference type="AlphaFoldDB" id="A0A9P9GQQ0"/>
<reference evidence="2" key="1">
    <citation type="journal article" date="2021" name="Nat. Commun.">
        <title>Genetic determinants of endophytism in the Arabidopsis root mycobiome.</title>
        <authorList>
            <person name="Mesny F."/>
            <person name="Miyauchi S."/>
            <person name="Thiergart T."/>
            <person name="Pickel B."/>
            <person name="Atanasova L."/>
            <person name="Karlsson M."/>
            <person name="Huettel B."/>
            <person name="Barry K.W."/>
            <person name="Haridas S."/>
            <person name="Chen C."/>
            <person name="Bauer D."/>
            <person name="Andreopoulos W."/>
            <person name="Pangilinan J."/>
            <person name="LaButti K."/>
            <person name="Riley R."/>
            <person name="Lipzen A."/>
            <person name="Clum A."/>
            <person name="Drula E."/>
            <person name="Henrissat B."/>
            <person name="Kohler A."/>
            <person name="Grigoriev I.V."/>
            <person name="Martin F.M."/>
            <person name="Hacquard S."/>
        </authorList>
    </citation>
    <scope>NUCLEOTIDE SEQUENCE</scope>
    <source>
        <strain evidence="2">FSSC 5 MPI-SDFR-AT-0091</strain>
    </source>
</reference>
<keyword evidence="3" id="KW-1185">Reference proteome</keyword>
<dbReference type="Proteomes" id="UP000736672">
    <property type="component" value="Unassembled WGS sequence"/>
</dbReference>
<name>A0A9P9GQQ0_FUSSL</name>
<evidence type="ECO:0000313" key="2">
    <source>
        <dbReference type="EMBL" id="KAH7243979.1"/>
    </source>
</evidence>
<proteinExistence type="predicted"/>
<comment type="caution">
    <text evidence="2">The sequence shown here is derived from an EMBL/GenBank/DDBJ whole genome shotgun (WGS) entry which is preliminary data.</text>
</comment>
<gene>
    <name evidence="2" type="ORF">B0J15DRAFT_565574</name>
</gene>
<organism evidence="2 3">
    <name type="scientific">Fusarium solani</name>
    <name type="common">Filamentous fungus</name>
    <dbReference type="NCBI Taxonomy" id="169388"/>
    <lineage>
        <taxon>Eukaryota</taxon>
        <taxon>Fungi</taxon>
        <taxon>Dikarya</taxon>
        <taxon>Ascomycota</taxon>
        <taxon>Pezizomycotina</taxon>
        <taxon>Sordariomycetes</taxon>
        <taxon>Hypocreomycetidae</taxon>
        <taxon>Hypocreales</taxon>
        <taxon>Nectriaceae</taxon>
        <taxon>Fusarium</taxon>
        <taxon>Fusarium solani species complex</taxon>
    </lineage>
</organism>
<dbReference type="OrthoDB" id="4904114at2759"/>
<evidence type="ECO:0000313" key="3">
    <source>
        <dbReference type="Proteomes" id="UP000736672"/>
    </source>
</evidence>
<dbReference type="EMBL" id="JAGTJS010000018">
    <property type="protein sequence ID" value="KAH7243979.1"/>
    <property type="molecule type" value="Genomic_DNA"/>
</dbReference>
<feature type="region of interest" description="Disordered" evidence="1">
    <location>
        <begin position="18"/>
        <end position="69"/>
    </location>
</feature>
<evidence type="ECO:0000256" key="1">
    <source>
        <dbReference type="SAM" id="MobiDB-lite"/>
    </source>
</evidence>
<accession>A0A9P9GQQ0</accession>
<sequence length="304" mass="33666">MVRDRQDSAVFLDRINAESEQALERQDQAARDERIRHGTSAKRSRRQVDGSDDTAPHPKRSRTLPSSFRSQCVRDQSLNDDDWSHRPLFGYPGGIATSSAVVTRMAVLDHLGTRVGFSDDKNPLRANLKLWTLGEQLEEWCTVGCQLCYVCGDMGLDHKLDDCTTVGSEVARRLLGWLETLRLDRFVGARGNCSLCTETGQICEDIAIGLRVSDASTEEEKNRWKQKYTSATDPDGLCGNKPAIRRAIAALCVFDEQLLGKTLTTLKLGPCTFTSFHAPGTDSLSPQIRSSLIDSVSIMKENTG</sequence>
<protein>
    <submittedName>
        <fullName evidence="2">Uncharacterized protein</fullName>
    </submittedName>
</protein>
<feature type="compositionally biased region" description="Basic and acidic residues" evidence="1">
    <location>
        <begin position="22"/>
        <end position="36"/>
    </location>
</feature>